<keyword evidence="4 6" id="KW-0560">Oxidoreductase</keyword>
<feature type="binding site" evidence="6">
    <location>
        <position position="131"/>
    </location>
    <ligand>
        <name>substrate</name>
    </ligand>
</feature>
<feature type="binding site" evidence="6">
    <location>
        <position position="139"/>
    </location>
    <ligand>
        <name>substrate</name>
    </ligand>
</feature>
<feature type="binding site" evidence="6">
    <location>
        <begin position="148"/>
        <end position="149"/>
    </location>
    <ligand>
        <name>FMN</name>
        <dbReference type="ChEBI" id="CHEBI:58210"/>
    </ligand>
</feature>
<comment type="catalytic activity">
    <reaction evidence="6">
        <text>pyridoxamine 5'-phosphate + O2 + H2O = pyridoxal 5'-phosphate + H2O2 + NH4(+)</text>
        <dbReference type="Rhea" id="RHEA:15817"/>
        <dbReference type="ChEBI" id="CHEBI:15377"/>
        <dbReference type="ChEBI" id="CHEBI:15379"/>
        <dbReference type="ChEBI" id="CHEBI:16240"/>
        <dbReference type="ChEBI" id="CHEBI:28938"/>
        <dbReference type="ChEBI" id="CHEBI:58451"/>
        <dbReference type="ChEBI" id="CHEBI:597326"/>
        <dbReference type="EC" id="1.4.3.5"/>
    </reaction>
</comment>
<dbReference type="SUPFAM" id="SSF50475">
    <property type="entry name" value="FMN-binding split barrel"/>
    <property type="match status" value="1"/>
</dbReference>
<evidence type="ECO:0000313" key="10">
    <source>
        <dbReference type="EMBL" id="GGH06468.1"/>
    </source>
</evidence>
<feature type="domain" description="Pyridoxamine 5'-phosphate oxidase N-terminal" evidence="8">
    <location>
        <begin position="47"/>
        <end position="166"/>
    </location>
</feature>
<evidence type="ECO:0000256" key="2">
    <source>
        <dbReference type="ARBA" id="ARBA00022630"/>
    </source>
</evidence>
<dbReference type="Pfam" id="PF01243">
    <property type="entry name" value="PNPOx_N"/>
    <property type="match status" value="1"/>
</dbReference>
<feature type="binding site" evidence="6">
    <location>
        <position position="91"/>
    </location>
    <ligand>
        <name>FMN</name>
        <dbReference type="ChEBI" id="CHEBI:58210"/>
    </ligand>
</feature>
<comment type="cofactor">
    <cofactor evidence="6">
        <name>FMN</name>
        <dbReference type="ChEBI" id="CHEBI:58210"/>
    </cofactor>
    <text evidence="6">Binds 1 FMN per subunit.</text>
</comment>
<reference evidence="11" key="1">
    <citation type="journal article" date="2019" name="Int. J. Syst. Evol. Microbiol.">
        <title>The Global Catalogue of Microorganisms (GCM) 10K type strain sequencing project: providing services to taxonomists for standard genome sequencing and annotation.</title>
        <authorList>
            <consortium name="The Broad Institute Genomics Platform"/>
            <consortium name="The Broad Institute Genome Sequencing Center for Infectious Disease"/>
            <person name="Wu L."/>
            <person name="Ma J."/>
        </authorList>
    </citation>
    <scope>NUCLEOTIDE SEQUENCE [LARGE SCALE GENOMIC DNA]</scope>
    <source>
        <strain evidence="11">CGMCC 1.12766</strain>
    </source>
</reference>
<keyword evidence="2 6" id="KW-0285">Flavoprotein</keyword>
<feature type="binding site" evidence="6">
    <location>
        <position position="74"/>
    </location>
    <ligand>
        <name>substrate</name>
    </ligand>
</feature>
<keyword evidence="5 6" id="KW-0664">Pyridoxine biosynthesis</keyword>
<evidence type="ECO:0000259" key="9">
    <source>
        <dbReference type="Pfam" id="PF10590"/>
    </source>
</evidence>
<comment type="pathway">
    <text evidence="6">Cofactor metabolism; pyridoxal 5'-phosphate salvage; pyridoxal 5'-phosphate from pyridoxine 5'-phosphate: step 1/1.</text>
</comment>
<evidence type="ECO:0000313" key="11">
    <source>
        <dbReference type="Proteomes" id="UP000648722"/>
    </source>
</evidence>
<dbReference type="EC" id="1.4.3.5" evidence="6"/>
<comment type="function">
    <text evidence="6">Catalyzes the oxidation of either pyridoxine 5'-phosphate (PNP) or pyridoxamine 5'-phosphate (PMP) into pyridoxal 5'-phosphate (PLP).</text>
</comment>
<dbReference type="EMBL" id="BMFS01000012">
    <property type="protein sequence ID" value="GGH06468.1"/>
    <property type="molecule type" value="Genomic_DNA"/>
</dbReference>
<sequence>MASRDIIPPSPSEADYQREAGQGDVPLTHGNDPFALFAEWLAQAREKEPNDPNAMALATVDADGLPDVRMVLLKDADARGFVFYTNLESAKGNQLAAVSKAALCFHWKSLRRQIRVRGIVEPVSDAEADAYFASRARDSRIGAWASSQSRPLESRHALEKNVAKFAAKFGLGEIPRPEFWSGYRVRPLRIEFWRDRPFRLHDRLVFERGDLDSPFTQTRLYP</sequence>
<organism evidence="10 11">
    <name type="scientific">Glycocaulis albus</name>
    <dbReference type="NCBI Taxonomy" id="1382801"/>
    <lineage>
        <taxon>Bacteria</taxon>
        <taxon>Pseudomonadati</taxon>
        <taxon>Pseudomonadota</taxon>
        <taxon>Alphaproteobacteria</taxon>
        <taxon>Maricaulales</taxon>
        <taxon>Maricaulaceae</taxon>
        <taxon>Glycocaulis</taxon>
    </lineage>
</organism>
<feature type="binding site" evidence="6">
    <location>
        <position position="113"/>
    </location>
    <ligand>
        <name>FMN</name>
        <dbReference type="ChEBI" id="CHEBI:58210"/>
    </ligand>
</feature>
<feature type="binding site" evidence="6">
    <location>
        <begin position="84"/>
        <end position="85"/>
    </location>
    <ligand>
        <name>FMN</name>
        <dbReference type="ChEBI" id="CHEBI:58210"/>
    </ligand>
</feature>
<comment type="caution">
    <text evidence="6">Lacks conserved residue(s) required for the propagation of feature annotation.</text>
</comment>
<evidence type="ECO:0000256" key="4">
    <source>
        <dbReference type="ARBA" id="ARBA00023002"/>
    </source>
</evidence>
<dbReference type="InterPro" id="IPR012349">
    <property type="entry name" value="Split_barrel_FMN-bd"/>
</dbReference>
<dbReference type="NCBIfam" id="TIGR00558">
    <property type="entry name" value="pdxH"/>
    <property type="match status" value="1"/>
</dbReference>
<dbReference type="InterPro" id="IPR000659">
    <property type="entry name" value="Pyridox_Oxase"/>
</dbReference>
<evidence type="ECO:0000256" key="5">
    <source>
        <dbReference type="ARBA" id="ARBA00023096"/>
    </source>
</evidence>
<comment type="pathway">
    <text evidence="6">Cofactor metabolism; pyridoxal 5'-phosphate salvage; pyridoxal 5'-phosphate from pyridoxamine 5'-phosphate: step 1/1.</text>
</comment>
<dbReference type="Proteomes" id="UP000648722">
    <property type="component" value="Unassembled WGS sequence"/>
</dbReference>
<dbReference type="HAMAP" id="MF_01629">
    <property type="entry name" value="PdxH"/>
    <property type="match status" value="1"/>
</dbReference>
<dbReference type="NCBIfam" id="NF004231">
    <property type="entry name" value="PRK05679.1"/>
    <property type="match status" value="1"/>
</dbReference>
<feature type="binding site" evidence="6">
    <location>
        <begin position="69"/>
        <end position="74"/>
    </location>
    <ligand>
        <name>FMN</name>
        <dbReference type="ChEBI" id="CHEBI:58210"/>
    </ligand>
</feature>
<feature type="binding site" evidence="6">
    <location>
        <position position="193"/>
    </location>
    <ligand>
        <name>FMN</name>
        <dbReference type="ChEBI" id="CHEBI:58210"/>
    </ligand>
</feature>
<gene>
    <name evidence="6 10" type="primary">pdxH</name>
    <name evidence="10" type="ORF">GCM10007420_23780</name>
</gene>
<dbReference type="PANTHER" id="PTHR10851">
    <property type="entry name" value="PYRIDOXINE-5-PHOSPHATE OXIDASE"/>
    <property type="match status" value="1"/>
</dbReference>
<feature type="binding site" evidence="6">
    <location>
        <position position="203"/>
    </location>
    <ligand>
        <name>FMN</name>
        <dbReference type="ChEBI" id="CHEBI:58210"/>
    </ligand>
</feature>
<dbReference type="InterPro" id="IPR019740">
    <property type="entry name" value="Pyridox_Oxase_CS"/>
</dbReference>
<feature type="binding site" evidence="6">
    <location>
        <begin position="199"/>
        <end position="201"/>
    </location>
    <ligand>
        <name>substrate</name>
    </ligand>
</feature>
<evidence type="ECO:0000259" key="8">
    <source>
        <dbReference type="Pfam" id="PF01243"/>
    </source>
</evidence>
<dbReference type="Gene3D" id="2.30.110.10">
    <property type="entry name" value="Electron Transport, Fmn-binding Protein, Chain A"/>
    <property type="match status" value="1"/>
</dbReference>
<dbReference type="RefSeq" id="WP_188452816.1">
    <property type="nucleotide sequence ID" value="NZ_BMFS01000012.1"/>
</dbReference>
<feature type="region of interest" description="Disordered" evidence="7">
    <location>
        <begin position="1"/>
        <end position="26"/>
    </location>
</feature>
<comment type="subunit">
    <text evidence="6">Homodimer.</text>
</comment>
<dbReference type="PIRSF" id="PIRSF000190">
    <property type="entry name" value="Pyd_amn-ph_oxd"/>
    <property type="match status" value="1"/>
</dbReference>
<dbReference type="PROSITE" id="PS01064">
    <property type="entry name" value="PYRIDOX_OXIDASE"/>
    <property type="match status" value="1"/>
</dbReference>
<comment type="similarity">
    <text evidence="1 6">Belongs to the pyridoxamine 5'-phosphate oxidase family.</text>
</comment>
<protein>
    <recommendedName>
        <fullName evidence="6">Pyridoxine/pyridoxamine 5'-phosphate oxidase</fullName>
        <ecNumber evidence="6">1.4.3.5</ecNumber>
    </recommendedName>
    <alternativeName>
        <fullName evidence="6">PNP/PMP oxidase</fullName>
        <shortName evidence="6">PNPOx</shortName>
    </alternativeName>
    <alternativeName>
        <fullName evidence="6">Pyridoxal 5'-phosphate synthase</fullName>
    </alternativeName>
</protein>
<feature type="binding site" evidence="6">
    <location>
        <position position="135"/>
    </location>
    <ligand>
        <name>substrate</name>
    </ligand>
</feature>
<dbReference type="InterPro" id="IPR019576">
    <property type="entry name" value="Pyridoxamine_oxidase_dimer_C"/>
</dbReference>
<keyword evidence="3 6" id="KW-0288">FMN</keyword>
<name>A0ABQ1XY07_9PROT</name>
<feature type="domain" description="Pyridoxine 5'-phosphate oxidase dimerisation C-terminal" evidence="9">
    <location>
        <begin position="180"/>
        <end position="222"/>
    </location>
</feature>
<evidence type="ECO:0000256" key="6">
    <source>
        <dbReference type="HAMAP-Rule" id="MF_01629"/>
    </source>
</evidence>
<comment type="catalytic activity">
    <reaction evidence="6">
        <text>pyridoxine 5'-phosphate + O2 = pyridoxal 5'-phosphate + H2O2</text>
        <dbReference type="Rhea" id="RHEA:15149"/>
        <dbReference type="ChEBI" id="CHEBI:15379"/>
        <dbReference type="ChEBI" id="CHEBI:16240"/>
        <dbReference type="ChEBI" id="CHEBI:58589"/>
        <dbReference type="ChEBI" id="CHEBI:597326"/>
        <dbReference type="EC" id="1.4.3.5"/>
    </reaction>
</comment>
<accession>A0ABQ1XY07</accession>
<keyword evidence="11" id="KW-1185">Reference proteome</keyword>
<evidence type="ECO:0000256" key="7">
    <source>
        <dbReference type="SAM" id="MobiDB-lite"/>
    </source>
</evidence>
<evidence type="ECO:0000256" key="1">
    <source>
        <dbReference type="ARBA" id="ARBA00007301"/>
    </source>
</evidence>
<dbReference type="InterPro" id="IPR011576">
    <property type="entry name" value="Pyridox_Oxase_N"/>
</dbReference>
<proteinExistence type="inferred from homology"/>
<comment type="caution">
    <text evidence="10">The sequence shown here is derived from an EMBL/GenBank/DDBJ whole genome shotgun (WGS) entry which is preliminary data.</text>
</comment>
<dbReference type="Pfam" id="PF10590">
    <property type="entry name" value="PNP_phzG_C"/>
    <property type="match status" value="1"/>
</dbReference>
<evidence type="ECO:0000256" key="3">
    <source>
        <dbReference type="ARBA" id="ARBA00022643"/>
    </source>
</evidence>
<dbReference type="PANTHER" id="PTHR10851:SF0">
    <property type="entry name" value="PYRIDOXINE-5'-PHOSPHATE OXIDASE"/>
    <property type="match status" value="1"/>
</dbReference>